<protein>
    <submittedName>
        <fullName evidence="1">FG-GAP repeat protein</fullName>
    </submittedName>
</protein>
<gene>
    <name evidence="1" type="ORF">ACFFSA_34565</name>
</gene>
<dbReference type="EMBL" id="JBHMBW010000040">
    <property type="protein sequence ID" value="MFB9628238.1"/>
    <property type="molecule type" value="Genomic_DNA"/>
</dbReference>
<dbReference type="RefSeq" id="WP_344998128.1">
    <property type="nucleotide sequence ID" value="NZ_BAAAXV010000009.1"/>
</dbReference>
<dbReference type="Proteomes" id="UP001589532">
    <property type="component" value="Unassembled WGS sequence"/>
</dbReference>
<accession>A0ABV5SB10</accession>
<organism evidence="1 2">
    <name type="scientific">Nonomuraea helvata</name>
    <dbReference type="NCBI Taxonomy" id="37484"/>
    <lineage>
        <taxon>Bacteria</taxon>
        <taxon>Bacillati</taxon>
        <taxon>Actinomycetota</taxon>
        <taxon>Actinomycetes</taxon>
        <taxon>Streptosporangiales</taxon>
        <taxon>Streptosporangiaceae</taxon>
        <taxon>Nonomuraea</taxon>
    </lineage>
</organism>
<comment type="caution">
    <text evidence="1">The sequence shown here is derived from an EMBL/GenBank/DDBJ whole genome shotgun (WGS) entry which is preliminary data.</text>
</comment>
<dbReference type="SUPFAM" id="SSF69318">
    <property type="entry name" value="Integrin alpha N-terminal domain"/>
    <property type="match status" value="1"/>
</dbReference>
<evidence type="ECO:0000313" key="2">
    <source>
        <dbReference type="Proteomes" id="UP001589532"/>
    </source>
</evidence>
<proteinExistence type="predicted"/>
<dbReference type="InterPro" id="IPR028994">
    <property type="entry name" value="Integrin_alpha_N"/>
</dbReference>
<dbReference type="Gene3D" id="2.130.10.130">
    <property type="entry name" value="Integrin alpha, N-terminal"/>
    <property type="match status" value="1"/>
</dbReference>
<sequence>MLRRGAIGATPDNSDSPADVSILFGGKEGLSGRSAVLLEAENATFGQLLTAGDYNGDGYQDLGLVTDDPADEGTGAVYQGSPSGLKGVAGHTFDAWGVQSLAVGDVNGDGFGASARAPRK</sequence>
<name>A0ABV5SB10_9ACTN</name>
<evidence type="ECO:0000313" key="1">
    <source>
        <dbReference type="EMBL" id="MFB9628238.1"/>
    </source>
</evidence>
<keyword evidence="2" id="KW-1185">Reference proteome</keyword>
<reference evidence="1 2" key="1">
    <citation type="submission" date="2024-09" db="EMBL/GenBank/DDBJ databases">
        <authorList>
            <person name="Sun Q."/>
            <person name="Mori K."/>
        </authorList>
    </citation>
    <scope>NUCLEOTIDE SEQUENCE [LARGE SCALE GENOMIC DNA]</scope>
    <source>
        <strain evidence="1 2">JCM 3143</strain>
    </source>
</reference>